<keyword evidence="3 10" id="KW-0328">Glycosyltransferase</keyword>
<evidence type="ECO:0000256" key="8">
    <source>
        <dbReference type="ARBA" id="ARBA00023306"/>
    </source>
</evidence>
<organism evidence="13 14">
    <name type="scientific">Wenzhouxiangella sediminis</name>
    <dbReference type="NCBI Taxonomy" id="1792836"/>
    <lineage>
        <taxon>Bacteria</taxon>
        <taxon>Pseudomonadati</taxon>
        <taxon>Pseudomonadota</taxon>
        <taxon>Gammaproteobacteria</taxon>
        <taxon>Chromatiales</taxon>
        <taxon>Wenzhouxiangellaceae</taxon>
        <taxon>Wenzhouxiangella</taxon>
    </lineage>
</organism>
<dbReference type="RefSeq" id="WP_116651299.1">
    <property type="nucleotide sequence ID" value="NZ_QUZK01000042.1"/>
</dbReference>
<dbReference type="EC" id="2.4.1.227" evidence="10"/>
<dbReference type="InterPro" id="IPR007235">
    <property type="entry name" value="Glyco_trans_28_C"/>
</dbReference>
<keyword evidence="4 10" id="KW-0808">Transferase</keyword>
<dbReference type="GO" id="GO:0008360">
    <property type="term" value="P:regulation of cell shape"/>
    <property type="evidence" value="ECO:0007669"/>
    <property type="project" value="UniProtKB-KW"/>
</dbReference>
<comment type="function">
    <text evidence="10">Cell wall formation. Catalyzes the transfer of a GlcNAc subunit on undecaprenyl-pyrophosphoryl-MurNAc-pentapeptide (lipid intermediate I) to form undecaprenyl-pyrophosphoryl-MurNAc-(pentapeptide)GlcNAc (lipid intermediate II).</text>
</comment>
<comment type="subcellular location">
    <subcellularLocation>
        <location evidence="10">Cell membrane</location>
        <topology evidence="10">Peripheral membrane protein</topology>
        <orientation evidence="10">Cytoplasmic side</orientation>
    </subcellularLocation>
</comment>
<dbReference type="CDD" id="cd03785">
    <property type="entry name" value="GT28_MurG"/>
    <property type="match status" value="1"/>
</dbReference>
<evidence type="ECO:0000256" key="9">
    <source>
        <dbReference type="ARBA" id="ARBA00023316"/>
    </source>
</evidence>
<dbReference type="GO" id="GO:0071555">
    <property type="term" value="P:cell wall organization"/>
    <property type="evidence" value="ECO:0007669"/>
    <property type="project" value="UniProtKB-KW"/>
</dbReference>
<dbReference type="HAMAP" id="MF_00033">
    <property type="entry name" value="MurG"/>
    <property type="match status" value="1"/>
</dbReference>
<evidence type="ECO:0000259" key="12">
    <source>
        <dbReference type="Pfam" id="PF04101"/>
    </source>
</evidence>
<dbReference type="GO" id="GO:0051991">
    <property type="term" value="F:UDP-N-acetyl-D-glucosamine:N-acetylmuramoyl-L-alanyl-D-glutamyl-meso-2,6-diaminopimelyl-D-alanyl-D-alanine-diphosphoundecaprenol 4-beta-N-acetylglucosaminlytransferase activity"/>
    <property type="evidence" value="ECO:0007669"/>
    <property type="project" value="RHEA"/>
</dbReference>
<evidence type="ECO:0000256" key="7">
    <source>
        <dbReference type="ARBA" id="ARBA00023136"/>
    </source>
</evidence>
<feature type="binding site" evidence="10">
    <location>
        <position position="161"/>
    </location>
    <ligand>
        <name>UDP-N-acetyl-alpha-D-glucosamine</name>
        <dbReference type="ChEBI" id="CHEBI:57705"/>
    </ligand>
</feature>
<comment type="caution">
    <text evidence="13">The sequence shown here is derived from an EMBL/GenBank/DDBJ whole genome shotgun (WGS) entry which is preliminary data.</text>
</comment>
<dbReference type="InterPro" id="IPR006009">
    <property type="entry name" value="GlcNAc_MurG"/>
</dbReference>
<dbReference type="Proteomes" id="UP000260351">
    <property type="component" value="Unassembled WGS sequence"/>
</dbReference>
<evidence type="ECO:0000313" key="13">
    <source>
        <dbReference type="EMBL" id="RFF29714.1"/>
    </source>
</evidence>
<comment type="pathway">
    <text evidence="10">Cell wall biogenesis; peptidoglycan biosynthesis.</text>
</comment>
<evidence type="ECO:0000256" key="1">
    <source>
        <dbReference type="ARBA" id="ARBA00022475"/>
    </source>
</evidence>
<dbReference type="GO" id="GO:0009252">
    <property type="term" value="P:peptidoglycan biosynthetic process"/>
    <property type="evidence" value="ECO:0007669"/>
    <property type="project" value="UniProtKB-UniRule"/>
</dbReference>
<comment type="catalytic activity">
    <reaction evidence="10">
        <text>di-trans,octa-cis-undecaprenyl diphospho-N-acetyl-alpha-D-muramoyl-L-alanyl-D-glutamyl-meso-2,6-diaminopimeloyl-D-alanyl-D-alanine + UDP-N-acetyl-alpha-D-glucosamine = di-trans,octa-cis-undecaprenyl diphospho-[N-acetyl-alpha-D-glucosaminyl-(1-&gt;4)]-N-acetyl-alpha-D-muramoyl-L-alanyl-D-glutamyl-meso-2,6-diaminopimeloyl-D-alanyl-D-alanine + UDP + H(+)</text>
        <dbReference type="Rhea" id="RHEA:31227"/>
        <dbReference type="ChEBI" id="CHEBI:15378"/>
        <dbReference type="ChEBI" id="CHEBI:57705"/>
        <dbReference type="ChEBI" id="CHEBI:58223"/>
        <dbReference type="ChEBI" id="CHEBI:61387"/>
        <dbReference type="ChEBI" id="CHEBI:61388"/>
        <dbReference type="EC" id="2.4.1.227"/>
    </reaction>
</comment>
<feature type="binding site" evidence="10">
    <location>
        <position position="189"/>
    </location>
    <ligand>
        <name>UDP-N-acetyl-alpha-D-glucosamine</name>
        <dbReference type="ChEBI" id="CHEBI:57705"/>
    </ligand>
</feature>
<dbReference type="AlphaFoldDB" id="A0A3E1K6S0"/>
<dbReference type="Pfam" id="PF04101">
    <property type="entry name" value="Glyco_tran_28_C"/>
    <property type="match status" value="1"/>
</dbReference>
<dbReference type="Gene3D" id="3.40.50.2000">
    <property type="entry name" value="Glycogen Phosphorylase B"/>
    <property type="match status" value="2"/>
</dbReference>
<feature type="binding site" evidence="10">
    <location>
        <begin position="261"/>
        <end position="266"/>
    </location>
    <ligand>
        <name>UDP-N-acetyl-alpha-D-glucosamine</name>
        <dbReference type="ChEBI" id="CHEBI:57705"/>
    </ligand>
</feature>
<dbReference type="GO" id="GO:0050511">
    <property type="term" value="F:undecaprenyldiphospho-muramoylpentapeptide beta-N-acetylglucosaminyltransferase activity"/>
    <property type="evidence" value="ECO:0007669"/>
    <property type="project" value="UniProtKB-UniRule"/>
</dbReference>
<dbReference type="UniPathway" id="UPA00219"/>
<keyword evidence="6 10" id="KW-0573">Peptidoglycan synthesis</keyword>
<dbReference type="SUPFAM" id="SSF53756">
    <property type="entry name" value="UDP-Glycosyltransferase/glycogen phosphorylase"/>
    <property type="match status" value="1"/>
</dbReference>
<dbReference type="OrthoDB" id="9808936at2"/>
<dbReference type="PANTHER" id="PTHR21015:SF22">
    <property type="entry name" value="GLYCOSYLTRANSFERASE"/>
    <property type="match status" value="1"/>
</dbReference>
<dbReference type="InterPro" id="IPR004276">
    <property type="entry name" value="GlycoTrans_28_N"/>
</dbReference>
<evidence type="ECO:0000256" key="5">
    <source>
        <dbReference type="ARBA" id="ARBA00022960"/>
    </source>
</evidence>
<feature type="binding site" evidence="10">
    <location>
        <begin position="13"/>
        <end position="15"/>
    </location>
    <ligand>
        <name>UDP-N-acetyl-alpha-D-glucosamine</name>
        <dbReference type="ChEBI" id="CHEBI:57705"/>
    </ligand>
</feature>
<keyword evidence="5 10" id="KW-0133">Cell shape</keyword>
<feature type="domain" description="Glycosyl transferase family 28 C-terminal" evidence="12">
    <location>
        <begin position="183"/>
        <end position="333"/>
    </location>
</feature>
<evidence type="ECO:0000256" key="3">
    <source>
        <dbReference type="ARBA" id="ARBA00022676"/>
    </source>
</evidence>
<keyword evidence="2 10" id="KW-0132">Cell division</keyword>
<name>A0A3E1K6S0_9GAMM</name>
<evidence type="ECO:0000313" key="14">
    <source>
        <dbReference type="Proteomes" id="UP000260351"/>
    </source>
</evidence>
<dbReference type="NCBIfam" id="TIGR01133">
    <property type="entry name" value="murG"/>
    <property type="match status" value="1"/>
</dbReference>
<keyword evidence="14" id="KW-1185">Reference proteome</keyword>
<keyword evidence="7 10" id="KW-0472">Membrane</keyword>
<dbReference type="EMBL" id="QUZK01000042">
    <property type="protein sequence ID" value="RFF29714.1"/>
    <property type="molecule type" value="Genomic_DNA"/>
</dbReference>
<keyword evidence="9 10" id="KW-0961">Cell wall biogenesis/degradation</keyword>
<keyword evidence="1 10" id="KW-1003">Cell membrane</keyword>
<reference evidence="13 14" key="1">
    <citation type="submission" date="2018-08" db="EMBL/GenBank/DDBJ databases">
        <title>Wenzhouxiangella salilacus sp. nov., a novel bacterium isolated from a saline lake in Xinjiang Province, China.</title>
        <authorList>
            <person name="Han S."/>
        </authorList>
    </citation>
    <scope>NUCLEOTIDE SEQUENCE [LARGE SCALE GENOMIC DNA]</scope>
    <source>
        <strain evidence="13 14">XDB06</strain>
    </source>
</reference>
<evidence type="ECO:0000259" key="11">
    <source>
        <dbReference type="Pfam" id="PF03033"/>
    </source>
</evidence>
<dbReference type="GO" id="GO:0005975">
    <property type="term" value="P:carbohydrate metabolic process"/>
    <property type="evidence" value="ECO:0007669"/>
    <property type="project" value="InterPro"/>
</dbReference>
<dbReference type="GO" id="GO:0005886">
    <property type="term" value="C:plasma membrane"/>
    <property type="evidence" value="ECO:0007669"/>
    <property type="project" value="UniProtKB-SubCell"/>
</dbReference>
<dbReference type="Pfam" id="PF03033">
    <property type="entry name" value="Glyco_transf_28"/>
    <property type="match status" value="1"/>
</dbReference>
<accession>A0A3E1K6S0</accession>
<feature type="binding site" evidence="10">
    <location>
        <position position="287"/>
    </location>
    <ligand>
        <name>UDP-N-acetyl-alpha-D-glucosamine</name>
        <dbReference type="ChEBI" id="CHEBI:57705"/>
    </ligand>
</feature>
<feature type="domain" description="Glycosyltransferase family 28 N-terminal" evidence="11">
    <location>
        <begin position="6"/>
        <end position="143"/>
    </location>
</feature>
<feature type="binding site" evidence="10">
    <location>
        <position position="125"/>
    </location>
    <ligand>
        <name>UDP-N-acetyl-alpha-D-glucosamine</name>
        <dbReference type="ChEBI" id="CHEBI:57705"/>
    </ligand>
</feature>
<feature type="binding site" evidence="10">
    <location>
        <position position="242"/>
    </location>
    <ligand>
        <name>UDP-N-acetyl-alpha-D-glucosamine</name>
        <dbReference type="ChEBI" id="CHEBI:57705"/>
    </ligand>
</feature>
<sequence length="353" mass="37492">MRRLRVMIMAAGTGGHIFPGLAVASVLRQRGATVSWLGTPTGLENRLVPAADIELDCITISGLRGRGLLGWLAAPWRVLRAVSQARKLIREHRPDCVLSMGGYVAGPGGLAARLSGVPLVIHEQNAVAGLTNRWLRPIARRVMTGFPRTLAGGEHVGNPVRADIAAIPEPDRRFEGRQGPLRLLVIGGSLGARAFADAVPEAIARLPESRRPRVLHQAGRQLDATQAAYQRAGVEGEVVDFIDDMAAAWAEADVAVCRAGALTVAELAAAGLAAVLVPFPHAVDDHQFANARYLSDGNAAWLVREADFDARWLAEHLTAMSRPQLLAMARSARALARDGAAQAVADACMEVAA</sequence>
<evidence type="ECO:0000256" key="10">
    <source>
        <dbReference type="HAMAP-Rule" id="MF_00033"/>
    </source>
</evidence>
<evidence type="ECO:0000256" key="4">
    <source>
        <dbReference type="ARBA" id="ARBA00022679"/>
    </source>
</evidence>
<dbReference type="PANTHER" id="PTHR21015">
    <property type="entry name" value="UDP-N-ACETYLGLUCOSAMINE--N-ACETYLMURAMYL-(PENTAPEPTIDE) PYROPHOSPHORYL-UNDECAPRENOL N-ACETYLGLUCOSAMINE TRANSFERASE 1"/>
    <property type="match status" value="1"/>
</dbReference>
<protein>
    <recommendedName>
        <fullName evidence="10">UDP-N-acetylglucosamine--N-acetylmuramyl-(pentapeptide) pyrophosphoryl-undecaprenol N-acetylglucosamine transferase</fullName>
        <ecNumber evidence="10">2.4.1.227</ecNumber>
    </recommendedName>
    <alternativeName>
        <fullName evidence="10">Undecaprenyl-PP-MurNAc-pentapeptide-UDPGlcNAc GlcNAc transferase</fullName>
    </alternativeName>
</protein>
<proteinExistence type="inferred from homology"/>
<dbReference type="GO" id="GO:0051301">
    <property type="term" value="P:cell division"/>
    <property type="evidence" value="ECO:0007669"/>
    <property type="project" value="UniProtKB-KW"/>
</dbReference>
<gene>
    <name evidence="10 13" type="primary">murG</name>
    <name evidence="13" type="ORF">DZC52_11585</name>
</gene>
<comment type="similarity">
    <text evidence="10">Belongs to the glycosyltransferase 28 family. MurG subfamily.</text>
</comment>
<evidence type="ECO:0000256" key="6">
    <source>
        <dbReference type="ARBA" id="ARBA00022984"/>
    </source>
</evidence>
<keyword evidence="8 10" id="KW-0131">Cell cycle</keyword>
<evidence type="ECO:0000256" key="2">
    <source>
        <dbReference type="ARBA" id="ARBA00022618"/>
    </source>
</evidence>